<feature type="transmembrane region" description="Helical" evidence="10">
    <location>
        <begin position="57"/>
        <end position="75"/>
    </location>
</feature>
<evidence type="ECO:0000313" key="14">
    <source>
        <dbReference type="EMBL" id="EAK0468878.1"/>
    </source>
</evidence>
<keyword evidence="3" id="KW-1003">Cell membrane</keyword>
<evidence type="ECO:0000256" key="8">
    <source>
        <dbReference type="ARBA" id="ARBA00039168"/>
    </source>
</evidence>
<dbReference type="Proteomes" id="UP000535509">
    <property type="component" value="Unassembled WGS sequence"/>
</dbReference>
<feature type="transmembrane region" description="Helical" evidence="10">
    <location>
        <begin position="87"/>
        <end position="103"/>
    </location>
</feature>
<gene>
    <name evidence="13" type="ORF">AAH17_02885</name>
    <name evidence="14" type="ORF">AAH24_05840</name>
    <name evidence="11" type="ORF">BVH53_02405</name>
    <name evidence="12" type="ORF">CX802_03995</name>
</gene>
<protein>
    <recommendedName>
        <fullName evidence="8">Guanidinium exporter</fullName>
    </recommendedName>
</protein>
<dbReference type="Proteomes" id="UP000557842">
    <property type="component" value="Unassembled WGS sequence"/>
</dbReference>
<proteinExistence type="inferred from homology"/>
<dbReference type="RefSeq" id="WP_002850143.1">
    <property type="nucleotide sequence ID" value="NZ_AABUZP020000015.1"/>
</dbReference>
<reference evidence="13 16" key="1">
    <citation type="submission" date="2018-05" db="EMBL/GenBank/DDBJ databases">
        <authorList>
            <consortium name="PulseNet: The National Subtyping Network for Foodborne Disease Surveillance"/>
            <person name="Tarr C.L."/>
            <person name="Trees E."/>
            <person name="Katz L.S."/>
            <person name="Carleton-Romer H.A."/>
            <person name="Stroika S."/>
            <person name="Kucerova Z."/>
            <person name="Roache K.F."/>
            <person name="Sabol A.L."/>
            <person name="Besser J."/>
            <person name="Gerner-Smidt P."/>
        </authorList>
    </citation>
    <scope>NUCLEOTIDE SEQUENCE</scope>
    <source>
        <strain evidence="13">2014D-0197</strain>
        <strain evidence="11 16">2016D-0221</strain>
        <strain evidence="14">D4313</strain>
        <strain evidence="12 15">PNUSAC001503</strain>
    </source>
</reference>
<dbReference type="GO" id="GO:0005886">
    <property type="term" value="C:plasma membrane"/>
    <property type="evidence" value="ECO:0007669"/>
    <property type="project" value="UniProtKB-SubCell"/>
</dbReference>
<dbReference type="InterPro" id="IPR037185">
    <property type="entry name" value="EmrE-like"/>
</dbReference>
<dbReference type="Pfam" id="PF00893">
    <property type="entry name" value="Multi_Drug_Res"/>
    <property type="match status" value="1"/>
</dbReference>
<feature type="transmembrane region" description="Helical" evidence="10">
    <location>
        <begin position="30"/>
        <end position="50"/>
    </location>
</feature>
<evidence type="ECO:0000256" key="1">
    <source>
        <dbReference type="ARBA" id="ARBA00004651"/>
    </source>
</evidence>
<comment type="subcellular location">
    <subcellularLocation>
        <location evidence="1 9">Cell membrane</location>
        <topology evidence="1 9">Multi-pass membrane protein</topology>
    </subcellularLocation>
</comment>
<dbReference type="EMBL" id="AABQDW010000003">
    <property type="protein sequence ID" value="EAI5407556.1"/>
    <property type="molecule type" value="Genomic_DNA"/>
</dbReference>
<comment type="caution">
    <text evidence="13">The sequence shown here is derived from an EMBL/GenBank/DDBJ whole genome shotgun (WGS) entry which is preliminary data.</text>
</comment>
<evidence type="ECO:0000256" key="10">
    <source>
        <dbReference type="SAM" id="Phobius"/>
    </source>
</evidence>
<dbReference type="InterPro" id="IPR045324">
    <property type="entry name" value="Small_multidrug_res"/>
</dbReference>
<dbReference type="EMBL" id="AABTCC010000009">
    <property type="protein sequence ID" value="EAI8859006.1"/>
    <property type="molecule type" value="Genomic_DNA"/>
</dbReference>
<keyword evidence="4 9" id="KW-0812">Transmembrane</keyword>
<evidence type="ECO:0000313" key="16">
    <source>
        <dbReference type="Proteomes" id="UP000557842"/>
    </source>
</evidence>
<keyword evidence="2" id="KW-0813">Transport</keyword>
<sequence length="108" mass="12032">MSNKGLFFVIFGAIVEGGWAYGLKYADSNLEYLITIILICCSFFSFMAAFKYLPASVAYTLFIGFGTLFIVGTEIISDYFRGSSIDFLRIVFIFTLIIGVLGLKRSES</sequence>
<dbReference type="InterPro" id="IPR000390">
    <property type="entry name" value="Small_drug/metabolite_transptr"/>
</dbReference>
<dbReference type="PANTHER" id="PTHR30561">
    <property type="entry name" value="SMR FAMILY PROTON-DEPENDENT DRUG EFFLUX TRANSPORTER SUGE"/>
    <property type="match status" value="1"/>
</dbReference>
<dbReference type="EMBL" id="AACCXK010000004">
    <property type="protein sequence ID" value="EAK0452602.1"/>
    <property type="molecule type" value="Genomic_DNA"/>
</dbReference>
<evidence type="ECO:0000256" key="6">
    <source>
        <dbReference type="ARBA" id="ARBA00023136"/>
    </source>
</evidence>
<name>A0A5L8UAL7_CAMFE</name>
<dbReference type="GeneID" id="61065154"/>
<dbReference type="AlphaFoldDB" id="A0A5L8UAL7"/>
<dbReference type="Gene3D" id="1.10.3730.20">
    <property type="match status" value="1"/>
</dbReference>
<evidence type="ECO:0000313" key="13">
    <source>
        <dbReference type="EMBL" id="EAK0452602.1"/>
    </source>
</evidence>
<evidence type="ECO:0000256" key="9">
    <source>
        <dbReference type="RuleBase" id="RU003942"/>
    </source>
</evidence>
<evidence type="ECO:0000256" key="4">
    <source>
        <dbReference type="ARBA" id="ARBA00022692"/>
    </source>
</evidence>
<accession>A0A5L8UAL7</accession>
<keyword evidence="6 10" id="KW-0472">Membrane</keyword>
<comment type="similarity">
    <text evidence="7">Belongs to the drug/metabolite transporter (DMT) superfamily. Small multidrug resistance (SMR) (TC 2.A.7.1) family. Gdx/SugE subfamily.</text>
</comment>
<evidence type="ECO:0000256" key="7">
    <source>
        <dbReference type="ARBA" id="ARBA00038151"/>
    </source>
</evidence>
<dbReference type="PANTHER" id="PTHR30561:SF0">
    <property type="entry name" value="GUANIDINIUM EXPORTER"/>
    <property type="match status" value="1"/>
</dbReference>
<keyword evidence="15" id="KW-1185">Reference proteome</keyword>
<dbReference type="EMBL" id="AACCXM010000004">
    <property type="protein sequence ID" value="EAK0468878.1"/>
    <property type="molecule type" value="Genomic_DNA"/>
</dbReference>
<evidence type="ECO:0000313" key="12">
    <source>
        <dbReference type="EMBL" id="EAI8859006.1"/>
    </source>
</evidence>
<evidence type="ECO:0000313" key="11">
    <source>
        <dbReference type="EMBL" id="EAI5407556.1"/>
    </source>
</evidence>
<dbReference type="GO" id="GO:0022857">
    <property type="term" value="F:transmembrane transporter activity"/>
    <property type="evidence" value="ECO:0007669"/>
    <property type="project" value="InterPro"/>
</dbReference>
<dbReference type="OMA" id="FNTADTW"/>
<evidence type="ECO:0000256" key="2">
    <source>
        <dbReference type="ARBA" id="ARBA00022448"/>
    </source>
</evidence>
<organism evidence="13">
    <name type="scientific">Campylobacter fetus</name>
    <dbReference type="NCBI Taxonomy" id="196"/>
    <lineage>
        <taxon>Bacteria</taxon>
        <taxon>Pseudomonadati</taxon>
        <taxon>Campylobacterota</taxon>
        <taxon>Epsilonproteobacteria</taxon>
        <taxon>Campylobacterales</taxon>
        <taxon>Campylobacteraceae</taxon>
        <taxon>Campylobacter</taxon>
    </lineage>
</organism>
<evidence type="ECO:0000313" key="15">
    <source>
        <dbReference type="Proteomes" id="UP000535509"/>
    </source>
</evidence>
<evidence type="ECO:0000256" key="3">
    <source>
        <dbReference type="ARBA" id="ARBA00022475"/>
    </source>
</evidence>
<evidence type="ECO:0000256" key="5">
    <source>
        <dbReference type="ARBA" id="ARBA00022989"/>
    </source>
</evidence>
<dbReference type="SUPFAM" id="SSF103481">
    <property type="entry name" value="Multidrug resistance efflux transporter EmrE"/>
    <property type="match status" value="1"/>
</dbReference>
<keyword evidence="5 10" id="KW-1133">Transmembrane helix</keyword>